<feature type="transmembrane region" description="Helical" evidence="2">
    <location>
        <begin position="434"/>
        <end position="458"/>
    </location>
</feature>
<keyword evidence="2" id="KW-0472">Membrane</keyword>
<dbReference type="EMBL" id="JBIAXI010000021">
    <property type="protein sequence ID" value="MFF4777072.1"/>
    <property type="molecule type" value="Genomic_DNA"/>
</dbReference>
<accession>A0ABW6VCP2</accession>
<feature type="compositionally biased region" description="Basic and acidic residues" evidence="1">
    <location>
        <begin position="331"/>
        <end position="341"/>
    </location>
</feature>
<name>A0ABW6VCP2_MICFU</name>
<reference evidence="3 4" key="1">
    <citation type="submission" date="2024-10" db="EMBL/GenBank/DDBJ databases">
        <title>The Natural Products Discovery Center: Release of the First 8490 Sequenced Strains for Exploring Actinobacteria Biosynthetic Diversity.</title>
        <authorList>
            <person name="Kalkreuter E."/>
            <person name="Kautsar S.A."/>
            <person name="Yang D."/>
            <person name="Bader C.D."/>
            <person name="Teijaro C.N."/>
            <person name="Fluegel L."/>
            <person name="Davis C.M."/>
            <person name="Simpson J.R."/>
            <person name="Lauterbach L."/>
            <person name="Steele A.D."/>
            <person name="Gui C."/>
            <person name="Meng S."/>
            <person name="Li G."/>
            <person name="Viehrig K."/>
            <person name="Ye F."/>
            <person name="Su P."/>
            <person name="Kiefer A.F."/>
            <person name="Nichols A."/>
            <person name="Cepeda A.J."/>
            <person name="Yan W."/>
            <person name="Fan B."/>
            <person name="Jiang Y."/>
            <person name="Adhikari A."/>
            <person name="Zheng C.-J."/>
            <person name="Schuster L."/>
            <person name="Cowan T.M."/>
            <person name="Smanski M.J."/>
            <person name="Chevrette M.G."/>
            <person name="De Carvalho L.P.S."/>
            <person name="Shen B."/>
        </authorList>
    </citation>
    <scope>NUCLEOTIDE SEQUENCE [LARGE SCALE GENOMIC DNA]</scope>
    <source>
        <strain evidence="3 4">NPDC001281</strain>
    </source>
</reference>
<feature type="transmembrane region" description="Helical" evidence="2">
    <location>
        <begin position="725"/>
        <end position="747"/>
    </location>
</feature>
<evidence type="ECO:0000313" key="3">
    <source>
        <dbReference type="EMBL" id="MFF4777072.1"/>
    </source>
</evidence>
<feature type="compositionally biased region" description="Low complexity" evidence="1">
    <location>
        <begin position="375"/>
        <end position="394"/>
    </location>
</feature>
<dbReference type="Proteomes" id="UP001602119">
    <property type="component" value="Unassembled WGS sequence"/>
</dbReference>
<evidence type="ECO:0000256" key="1">
    <source>
        <dbReference type="SAM" id="MobiDB-lite"/>
    </source>
</evidence>
<gene>
    <name evidence="3" type="ORF">ACFY05_29855</name>
</gene>
<evidence type="ECO:0000256" key="2">
    <source>
        <dbReference type="SAM" id="Phobius"/>
    </source>
</evidence>
<proteinExistence type="predicted"/>
<keyword evidence="4" id="KW-1185">Reference proteome</keyword>
<comment type="caution">
    <text evidence="3">The sequence shown here is derived from an EMBL/GenBank/DDBJ whole genome shotgun (WGS) entry which is preliminary data.</text>
</comment>
<evidence type="ECO:0000313" key="4">
    <source>
        <dbReference type="Proteomes" id="UP001602119"/>
    </source>
</evidence>
<keyword evidence="2" id="KW-1133">Transmembrane helix</keyword>
<dbReference type="RefSeq" id="WP_387345495.1">
    <property type="nucleotide sequence ID" value="NZ_JBIAXI010000021.1"/>
</dbReference>
<organism evidence="3 4">
    <name type="scientific">Microtetraspora fusca</name>
    <dbReference type="NCBI Taxonomy" id="1997"/>
    <lineage>
        <taxon>Bacteria</taxon>
        <taxon>Bacillati</taxon>
        <taxon>Actinomycetota</taxon>
        <taxon>Actinomycetes</taxon>
        <taxon>Streptosporangiales</taxon>
        <taxon>Streptosporangiaceae</taxon>
        <taxon>Microtetraspora</taxon>
    </lineage>
</organism>
<feature type="region of interest" description="Disordered" evidence="1">
    <location>
        <begin position="286"/>
        <end position="407"/>
    </location>
</feature>
<sequence>MTRREIGFEWALEGKRPGAHDDYELLSWSDDRLGPEVFEEIRSRYATGLSADLPQVTIAVAATRERERVSRHIVLAIQEWSGHRDATNRKIVYTRWFYVPYHELAAHPVSYEALYHALAGLPVTPSPPLAVQVPEFDPAAVAPGPDARCAAALLLTGRPVCVVGADGVPMIERLRFLDAVAALLPYGMRARLTAATWTSSTARHKIRLSFARHAPEDAYEVRWGYGAEITQRDTPAPLCLDLLTRSDIRLADMLRGLAGQTEPLSFGPADRPVAVRLLEHSGYPELLSGSADEAEREPEPQGTEDPRDGGGPDDPAGRGTVAPASGAPDLPGREPAPERNGGDVGPAGASPPAGNARRPTLPRSVLSRLGRGRGRAPAPGAPPGDTAAPTTPYRRTADEGPAPGAVPLSMQAALGGLEQAGHGKRARSGRGPHAKVTVTVAFATLGITLIGLGVVMLVRSSGGDPPTGPDIAGAQPGTVVIQAADRPEDAFATNVVAEVVRRSGYRFEIRRSDTPTAAAPVEKPTVVLVEGPASALAGEPPAARGFVQVGSIPVPTPDVLVYDIGLITPEKLRAAFQGQDKDVRVSLPDTAPGELAEALKRRSPSLRLESVSGRDPLRALRDKAVQAAVVPRSAAGDSGYARLDGPDGLPGRTLLVLCNEAALDVLHDALGKVAGAIDPGVLASAEFDWPGKAAARVVGAVLPPGRPSVASRDGEQESDQGQGSFWLALVLISAGGAAGFLAFIVAIRGPSRFESRP</sequence>
<keyword evidence="2" id="KW-0812">Transmembrane</keyword>
<evidence type="ECO:0008006" key="5">
    <source>
        <dbReference type="Google" id="ProtNLM"/>
    </source>
</evidence>
<protein>
    <recommendedName>
        <fullName evidence="5">ABC-type uncharacterized transport system domain-containing protein</fullName>
    </recommendedName>
</protein>
<feature type="compositionally biased region" description="Low complexity" evidence="1">
    <location>
        <begin position="346"/>
        <end position="359"/>
    </location>
</feature>